<sequence length="168" mass="17808">MMVACKRLLSAAALVTGLLATAHGVEIRSALPIQIKSNELLADSTRKTATFTGDVVARQGDLTIYADKLLIVYAESEQEVKQAELFGKVRIVQGDRIGQAGHAIYDARQGTILLDKDPRVSQGENVITGATITYFVDDGRSVVTGGGSGRVEAIIQPRGKKAGSSARP</sequence>
<dbReference type="PANTHER" id="PTHR36504">
    <property type="entry name" value="LIPOPOLYSACCHARIDE EXPORT SYSTEM PROTEIN LPTA"/>
    <property type="match status" value="1"/>
</dbReference>
<evidence type="ECO:0000256" key="3">
    <source>
        <dbReference type="ARBA" id="ARBA00022764"/>
    </source>
</evidence>
<gene>
    <name evidence="6" type="ORF">JN12_01009</name>
</gene>
<reference evidence="6 7" key="1">
    <citation type="submission" date="2019-07" db="EMBL/GenBank/DDBJ databases">
        <title>Genomic Encyclopedia of Archaeal and Bacterial Type Strains, Phase II (KMG-II): from individual species to whole genera.</title>
        <authorList>
            <person name="Goeker M."/>
        </authorList>
    </citation>
    <scope>NUCLEOTIDE SEQUENCE [LARGE SCALE GENOMIC DNA]</scope>
    <source>
        <strain evidence="6 7">ATCC BAA-1139</strain>
    </source>
</reference>
<dbReference type="InterPro" id="IPR052037">
    <property type="entry name" value="LPS_export_LptA"/>
</dbReference>
<dbReference type="RefSeq" id="WP_246125753.1">
    <property type="nucleotide sequence ID" value="NZ_VLLN01000004.1"/>
</dbReference>
<dbReference type="EMBL" id="VLLN01000004">
    <property type="protein sequence ID" value="TWJ32567.1"/>
    <property type="molecule type" value="Genomic_DNA"/>
</dbReference>
<dbReference type="InterPro" id="IPR014340">
    <property type="entry name" value="LptA"/>
</dbReference>
<evidence type="ECO:0000313" key="6">
    <source>
        <dbReference type="EMBL" id="TWJ32567.1"/>
    </source>
</evidence>
<keyword evidence="7" id="KW-1185">Reference proteome</keyword>
<keyword evidence="2 4" id="KW-0732">Signal</keyword>
<feature type="chain" id="PRO_5022056558" evidence="4">
    <location>
        <begin position="23"/>
        <end position="168"/>
    </location>
</feature>
<feature type="domain" description="Organic solvent tolerance-like N-terminal" evidence="5">
    <location>
        <begin position="34"/>
        <end position="139"/>
    </location>
</feature>
<dbReference type="NCBIfam" id="TIGR03002">
    <property type="entry name" value="outer_YhbN_LptA"/>
    <property type="match status" value="1"/>
</dbReference>
<dbReference type="GO" id="GO:0009279">
    <property type="term" value="C:cell outer membrane"/>
    <property type="evidence" value="ECO:0007669"/>
    <property type="project" value="TreeGrafter"/>
</dbReference>
<accession>A0A562WS35</accession>
<evidence type="ECO:0000256" key="2">
    <source>
        <dbReference type="ARBA" id="ARBA00022729"/>
    </source>
</evidence>
<keyword evidence="3" id="KW-0574">Periplasm</keyword>
<protein>
    <submittedName>
        <fullName evidence="6">Lipopolysaccharide export system protein LptA</fullName>
    </submittedName>
</protein>
<dbReference type="InterPro" id="IPR005653">
    <property type="entry name" value="OstA-like_N"/>
</dbReference>
<feature type="signal peptide" evidence="4">
    <location>
        <begin position="1"/>
        <end position="22"/>
    </location>
</feature>
<dbReference type="GO" id="GO:0030288">
    <property type="term" value="C:outer membrane-bounded periplasmic space"/>
    <property type="evidence" value="ECO:0007669"/>
    <property type="project" value="TreeGrafter"/>
</dbReference>
<dbReference type="Gene3D" id="2.60.450.10">
    <property type="entry name" value="Lipopolysaccharide (LPS) transport protein A like domain"/>
    <property type="match status" value="1"/>
</dbReference>
<evidence type="ECO:0000256" key="4">
    <source>
        <dbReference type="SAM" id="SignalP"/>
    </source>
</evidence>
<dbReference type="GO" id="GO:0017089">
    <property type="term" value="F:glycolipid transfer activity"/>
    <property type="evidence" value="ECO:0007669"/>
    <property type="project" value="TreeGrafter"/>
</dbReference>
<name>A0A562WS35_9BACT</name>
<dbReference type="Proteomes" id="UP000319449">
    <property type="component" value="Unassembled WGS sequence"/>
</dbReference>
<dbReference type="Pfam" id="PF03968">
    <property type="entry name" value="LptD_N"/>
    <property type="match status" value="1"/>
</dbReference>
<dbReference type="GO" id="GO:0015920">
    <property type="term" value="P:lipopolysaccharide transport"/>
    <property type="evidence" value="ECO:0007669"/>
    <property type="project" value="InterPro"/>
</dbReference>
<evidence type="ECO:0000256" key="1">
    <source>
        <dbReference type="ARBA" id="ARBA00022448"/>
    </source>
</evidence>
<organism evidence="6 7">
    <name type="scientific">Geobacter argillaceus</name>
    <dbReference type="NCBI Taxonomy" id="345631"/>
    <lineage>
        <taxon>Bacteria</taxon>
        <taxon>Pseudomonadati</taxon>
        <taxon>Thermodesulfobacteriota</taxon>
        <taxon>Desulfuromonadia</taxon>
        <taxon>Geobacterales</taxon>
        <taxon>Geobacteraceae</taxon>
        <taxon>Geobacter</taxon>
    </lineage>
</organism>
<evidence type="ECO:0000313" key="7">
    <source>
        <dbReference type="Proteomes" id="UP000319449"/>
    </source>
</evidence>
<comment type="caution">
    <text evidence="6">The sequence shown here is derived from an EMBL/GenBank/DDBJ whole genome shotgun (WGS) entry which is preliminary data.</text>
</comment>
<dbReference type="PANTHER" id="PTHR36504:SF1">
    <property type="entry name" value="LIPOPOLYSACCHARIDE EXPORT SYSTEM PROTEIN LPTA"/>
    <property type="match status" value="1"/>
</dbReference>
<dbReference type="GO" id="GO:0001530">
    <property type="term" value="F:lipopolysaccharide binding"/>
    <property type="evidence" value="ECO:0007669"/>
    <property type="project" value="InterPro"/>
</dbReference>
<keyword evidence="1" id="KW-0813">Transport</keyword>
<proteinExistence type="predicted"/>
<evidence type="ECO:0000259" key="5">
    <source>
        <dbReference type="Pfam" id="PF03968"/>
    </source>
</evidence>
<dbReference type="AlphaFoldDB" id="A0A562WS35"/>